<proteinExistence type="inferred from homology"/>
<keyword evidence="14" id="KW-0406">Ion transport</keyword>
<dbReference type="InterPro" id="IPR008250">
    <property type="entry name" value="ATPase_P-typ_transduc_dom_A_sf"/>
</dbReference>
<dbReference type="PROSITE" id="PS00154">
    <property type="entry name" value="ATPASE_E1_E2"/>
    <property type="match status" value="1"/>
</dbReference>
<dbReference type="InterPro" id="IPR006122">
    <property type="entry name" value="HMA_Cu_ion-bd"/>
</dbReference>
<gene>
    <name evidence="19" type="ORF">GCM10023342_09500</name>
</gene>
<evidence type="ECO:0000313" key="19">
    <source>
        <dbReference type="EMBL" id="GAA5172617.1"/>
    </source>
</evidence>
<feature type="region of interest" description="Disordered" evidence="17">
    <location>
        <begin position="809"/>
        <end position="829"/>
    </location>
</feature>
<protein>
    <submittedName>
        <fullName evidence="19">Heavy metal translocating P-type ATPase</fullName>
    </submittedName>
</protein>
<sequence length="829" mass="88317">MTERVDISIRGMSCASCVGRVERALKKQSGVTDAQVNLATEKATVTFEEHANPGQVAHAVEEAGYQPVVETAEIPIIGMTCGSCVSRVERTIEKLPGIVQASVNLTTQKAFVRFLPAAVTLPRIHHAIRDAGYEPQDQGESTQTEREDQEGVQLRNKVLIAALFTIPVVIIAMGKMIPALEAILTSIMPYRGWMSIEWLLTTPVQFYAGARFYRAGYAELRHANPGMNSLVMIGSSAAYFYSVAALLIPGFFPAGTAESYFEAAAVIVTLILLGRYFEHVAKGRTSEAIKKLLQLQAKTARVIRDGETVEVPIEAVVPGDRILARPGERIPVDGVVEEGHSYVDESMISGEPVPVAKQKDAEVVGGTINKNGALTFRATRVGGDTVLSQIVKMVESAQAEKPPIQKLADKIAGIFVPVVLVIALITFAVWFGIGPAPALSFAFVTTVSVLLIACPCAMGLATPTAIMVGTGKGAEMGVLFRKGAALETLAKVNTIVLDKTGTLTMGRPELTDFVVLEGQENDVLRWVAAVEAQSEHPIAEAIVRGAKDRGLELPSISHFQAEPGFGIEAEVDGHKLNVGADRYMSRLGIELGKKAEERATALAREAKSPLYAAVDGKLAAIIAVADPLKEGSVEAIASLQEQGLNVAMLTGDNRATAEAIARQVGIHQVLAEVLPDQKANEIKRLQAEGHNTAFVGDGINDAPALAQADVGIAIGTGTDIAIEAGDVVLMRGDLRGIVNATALSKRTRKTILSNFVWAYGYNVALIPVAAGALYPFTGFLLNPILAAAAMSLSSIFVLTNSLRLRRFQPQGNAPDPRANNEEPALEYSA</sequence>
<feature type="domain" description="HMA" evidence="18">
    <location>
        <begin position="70"/>
        <end position="136"/>
    </location>
</feature>
<evidence type="ECO:0000259" key="18">
    <source>
        <dbReference type="PROSITE" id="PS50846"/>
    </source>
</evidence>
<feature type="transmembrane region" description="Helical" evidence="16">
    <location>
        <begin position="439"/>
        <end position="462"/>
    </location>
</feature>
<dbReference type="Gene3D" id="3.40.1110.10">
    <property type="entry name" value="Calcium-transporting ATPase, cytoplasmic domain N"/>
    <property type="match status" value="1"/>
</dbReference>
<dbReference type="SFLD" id="SFLDG00002">
    <property type="entry name" value="C1.7:_P-type_atpase_like"/>
    <property type="match status" value="1"/>
</dbReference>
<dbReference type="Gene3D" id="2.70.150.10">
    <property type="entry name" value="Calcium-transporting ATPase, cytoplasmic transduction domain A"/>
    <property type="match status" value="1"/>
</dbReference>
<comment type="subcellular location">
    <subcellularLocation>
        <location evidence="16">Cell membrane</location>
    </subcellularLocation>
    <subcellularLocation>
        <location evidence="1">Endomembrane system</location>
        <topology evidence="1">Multi-pass membrane protein</topology>
    </subcellularLocation>
</comment>
<evidence type="ECO:0000256" key="1">
    <source>
        <dbReference type="ARBA" id="ARBA00004127"/>
    </source>
</evidence>
<dbReference type="InterPro" id="IPR017969">
    <property type="entry name" value="Heavy-metal-associated_CS"/>
</dbReference>
<feature type="domain" description="HMA" evidence="18">
    <location>
        <begin position="3"/>
        <end position="68"/>
    </location>
</feature>
<dbReference type="PRINTS" id="PR00119">
    <property type="entry name" value="CATATPASE"/>
</dbReference>
<dbReference type="NCBIfam" id="TIGR01494">
    <property type="entry name" value="ATPase_P-type"/>
    <property type="match status" value="1"/>
</dbReference>
<comment type="caution">
    <text evidence="19">The sequence shown here is derived from an EMBL/GenBank/DDBJ whole genome shotgun (WGS) entry which is preliminary data.</text>
</comment>
<keyword evidence="10" id="KW-0460">Magnesium</keyword>
<keyword evidence="16" id="KW-1003">Cell membrane</keyword>
<feature type="transmembrane region" description="Helical" evidence="16">
    <location>
        <begin position="158"/>
        <end position="180"/>
    </location>
</feature>
<evidence type="ECO:0000256" key="11">
    <source>
        <dbReference type="ARBA" id="ARBA00022967"/>
    </source>
</evidence>
<evidence type="ECO:0000256" key="16">
    <source>
        <dbReference type="RuleBase" id="RU362081"/>
    </source>
</evidence>
<keyword evidence="7 16" id="KW-0547">Nucleotide-binding</keyword>
<dbReference type="InterPro" id="IPR001757">
    <property type="entry name" value="P_typ_ATPase"/>
</dbReference>
<evidence type="ECO:0000256" key="7">
    <source>
        <dbReference type="ARBA" id="ARBA00022741"/>
    </source>
</evidence>
<dbReference type="InterPro" id="IPR059000">
    <property type="entry name" value="ATPase_P-type_domA"/>
</dbReference>
<organism evidence="19 20">
    <name type="scientific">Modicisalibacter zincidurans</name>
    <dbReference type="NCBI Taxonomy" id="1178777"/>
    <lineage>
        <taxon>Bacteria</taxon>
        <taxon>Pseudomonadati</taxon>
        <taxon>Pseudomonadota</taxon>
        <taxon>Gammaproteobacteria</taxon>
        <taxon>Oceanospirillales</taxon>
        <taxon>Halomonadaceae</taxon>
        <taxon>Modicisalibacter</taxon>
    </lineage>
</organism>
<dbReference type="RefSeq" id="WP_035575325.1">
    <property type="nucleotide sequence ID" value="NZ_BAABKI010000011.1"/>
</dbReference>
<feature type="transmembrane region" description="Helical" evidence="16">
    <location>
        <begin position="260"/>
        <end position="277"/>
    </location>
</feature>
<dbReference type="SFLD" id="SFLDF00027">
    <property type="entry name" value="p-type_atpase"/>
    <property type="match status" value="1"/>
</dbReference>
<evidence type="ECO:0000256" key="17">
    <source>
        <dbReference type="SAM" id="MobiDB-lite"/>
    </source>
</evidence>
<dbReference type="SFLD" id="SFLDS00003">
    <property type="entry name" value="Haloacid_Dehalogenase"/>
    <property type="match status" value="1"/>
</dbReference>
<keyword evidence="11" id="KW-1278">Translocase</keyword>
<feature type="transmembrane region" description="Helical" evidence="16">
    <location>
        <begin position="780"/>
        <end position="798"/>
    </location>
</feature>
<feature type="transmembrane region" description="Helical" evidence="16">
    <location>
        <begin position="230"/>
        <end position="254"/>
    </location>
</feature>
<dbReference type="PRINTS" id="PR00942">
    <property type="entry name" value="CUATPASEI"/>
</dbReference>
<dbReference type="SUPFAM" id="SSF81653">
    <property type="entry name" value="Calcium ATPase, transduction domain A"/>
    <property type="match status" value="1"/>
</dbReference>
<dbReference type="InterPro" id="IPR044492">
    <property type="entry name" value="P_typ_ATPase_HD_dom"/>
</dbReference>
<name>A0ABP9R7B1_9GAMM</name>
<comment type="similarity">
    <text evidence="2 16">Belongs to the cation transport ATPase (P-type) (TC 3.A.3) family. Type IB subfamily.</text>
</comment>
<feature type="transmembrane region" description="Helical" evidence="16">
    <location>
        <begin position="411"/>
        <end position="433"/>
    </location>
</feature>
<keyword evidence="15 16" id="KW-0472">Membrane</keyword>
<dbReference type="NCBIfam" id="TIGR01511">
    <property type="entry name" value="ATPase-IB1_Cu"/>
    <property type="match status" value="1"/>
</dbReference>
<dbReference type="CDD" id="cd00371">
    <property type="entry name" value="HMA"/>
    <property type="match status" value="2"/>
</dbReference>
<evidence type="ECO:0000256" key="12">
    <source>
        <dbReference type="ARBA" id="ARBA00022989"/>
    </source>
</evidence>
<dbReference type="InterPro" id="IPR018303">
    <property type="entry name" value="ATPase_P-typ_P_site"/>
</dbReference>
<dbReference type="SUPFAM" id="SSF56784">
    <property type="entry name" value="HAD-like"/>
    <property type="match status" value="1"/>
</dbReference>
<evidence type="ECO:0000256" key="5">
    <source>
        <dbReference type="ARBA" id="ARBA00022723"/>
    </source>
</evidence>
<dbReference type="InterPro" id="IPR036163">
    <property type="entry name" value="HMA_dom_sf"/>
</dbReference>
<evidence type="ECO:0000313" key="20">
    <source>
        <dbReference type="Proteomes" id="UP001500074"/>
    </source>
</evidence>
<dbReference type="InterPro" id="IPR023299">
    <property type="entry name" value="ATPase_P-typ_cyto_dom_N"/>
</dbReference>
<keyword evidence="6" id="KW-0677">Repeat</keyword>
<dbReference type="InterPro" id="IPR023298">
    <property type="entry name" value="ATPase_P-typ_TM_dom_sf"/>
</dbReference>
<dbReference type="PROSITE" id="PS01047">
    <property type="entry name" value="HMA_1"/>
    <property type="match status" value="2"/>
</dbReference>
<dbReference type="PROSITE" id="PS50846">
    <property type="entry name" value="HMA_2"/>
    <property type="match status" value="2"/>
</dbReference>
<dbReference type="InterPro" id="IPR027256">
    <property type="entry name" value="P-typ_ATPase_IB"/>
</dbReference>
<accession>A0ABP9R7B1</accession>
<keyword evidence="12 16" id="KW-1133">Transmembrane helix</keyword>
<dbReference type="Pfam" id="PF00122">
    <property type="entry name" value="E1-E2_ATPase"/>
    <property type="match status" value="1"/>
</dbReference>
<keyword evidence="13" id="KW-0186">Copper</keyword>
<evidence type="ECO:0000256" key="15">
    <source>
        <dbReference type="ARBA" id="ARBA00023136"/>
    </source>
</evidence>
<dbReference type="SUPFAM" id="SSF81665">
    <property type="entry name" value="Calcium ATPase, transmembrane domain M"/>
    <property type="match status" value="1"/>
</dbReference>
<evidence type="ECO:0000256" key="3">
    <source>
        <dbReference type="ARBA" id="ARBA00022448"/>
    </source>
</evidence>
<dbReference type="NCBIfam" id="TIGR01525">
    <property type="entry name" value="ATPase-IB_hvy"/>
    <property type="match status" value="1"/>
</dbReference>
<dbReference type="PANTHER" id="PTHR43520:SF8">
    <property type="entry name" value="P-TYPE CU(+) TRANSPORTER"/>
    <property type="match status" value="1"/>
</dbReference>
<keyword evidence="3" id="KW-0813">Transport</keyword>
<evidence type="ECO:0000256" key="6">
    <source>
        <dbReference type="ARBA" id="ARBA00022737"/>
    </source>
</evidence>
<dbReference type="InterPro" id="IPR036412">
    <property type="entry name" value="HAD-like_sf"/>
</dbReference>
<evidence type="ECO:0000256" key="4">
    <source>
        <dbReference type="ARBA" id="ARBA00022692"/>
    </source>
</evidence>
<keyword evidence="5 16" id="KW-0479">Metal-binding</keyword>
<dbReference type="NCBIfam" id="TIGR00003">
    <property type="entry name" value="copper ion binding protein"/>
    <property type="match status" value="2"/>
</dbReference>
<dbReference type="EMBL" id="BAABKI010000011">
    <property type="protein sequence ID" value="GAA5172617.1"/>
    <property type="molecule type" value="Genomic_DNA"/>
</dbReference>
<keyword evidence="20" id="KW-1185">Reference proteome</keyword>
<reference evidence="20" key="1">
    <citation type="journal article" date="2019" name="Int. J. Syst. Evol. Microbiol.">
        <title>The Global Catalogue of Microorganisms (GCM) 10K type strain sequencing project: providing services to taxonomists for standard genome sequencing and annotation.</title>
        <authorList>
            <consortium name="The Broad Institute Genomics Platform"/>
            <consortium name="The Broad Institute Genome Sequencing Center for Infectious Disease"/>
            <person name="Wu L."/>
            <person name="Ma J."/>
        </authorList>
    </citation>
    <scope>NUCLEOTIDE SEQUENCE [LARGE SCALE GENOMIC DNA]</scope>
    <source>
        <strain evidence="20">JCM 18472</strain>
    </source>
</reference>
<evidence type="ECO:0000256" key="8">
    <source>
        <dbReference type="ARBA" id="ARBA00022796"/>
    </source>
</evidence>
<dbReference type="PANTHER" id="PTHR43520">
    <property type="entry name" value="ATP7, ISOFORM B"/>
    <property type="match status" value="1"/>
</dbReference>
<dbReference type="Pfam" id="PF00702">
    <property type="entry name" value="Hydrolase"/>
    <property type="match status" value="1"/>
</dbReference>
<dbReference type="Proteomes" id="UP001500074">
    <property type="component" value="Unassembled WGS sequence"/>
</dbReference>
<dbReference type="InterPro" id="IPR006121">
    <property type="entry name" value="HMA_dom"/>
</dbReference>
<feature type="transmembrane region" description="Helical" evidence="16">
    <location>
        <begin position="192"/>
        <end position="210"/>
    </location>
</feature>
<dbReference type="Gene3D" id="3.40.50.1000">
    <property type="entry name" value="HAD superfamily/HAD-like"/>
    <property type="match status" value="1"/>
</dbReference>
<dbReference type="InterPro" id="IPR023214">
    <property type="entry name" value="HAD_sf"/>
</dbReference>
<evidence type="ECO:0000256" key="2">
    <source>
        <dbReference type="ARBA" id="ARBA00006024"/>
    </source>
</evidence>
<dbReference type="CDD" id="cd02094">
    <property type="entry name" value="P-type_ATPase_Cu-like"/>
    <property type="match status" value="1"/>
</dbReference>
<evidence type="ECO:0000256" key="10">
    <source>
        <dbReference type="ARBA" id="ARBA00022842"/>
    </source>
</evidence>
<dbReference type="Gene3D" id="3.30.70.100">
    <property type="match status" value="2"/>
</dbReference>
<dbReference type="Pfam" id="PF00403">
    <property type="entry name" value="HMA"/>
    <property type="match status" value="2"/>
</dbReference>
<evidence type="ECO:0000256" key="13">
    <source>
        <dbReference type="ARBA" id="ARBA00023008"/>
    </source>
</evidence>
<keyword evidence="9 16" id="KW-0067">ATP-binding</keyword>
<evidence type="ECO:0000256" key="9">
    <source>
        <dbReference type="ARBA" id="ARBA00022840"/>
    </source>
</evidence>
<keyword evidence="8" id="KW-0187">Copper transport</keyword>
<dbReference type="SUPFAM" id="SSF55008">
    <property type="entry name" value="HMA, heavy metal-associated domain"/>
    <property type="match status" value="2"/>
</dbReference>
<keyword evidence="4 16" id="KW-0812">Transmembrane</keyword>
<feature type="transmembrane region" description="Helical" evidence="16">
    <location>
        <begin position="755"/>
        <end position="774"/>
    </location>
</feature>
<evidence type="ECO:0000256" key="14">
    <source>
        <dbReference type="ARBA" id="ARBA00023065"/>
    </source>
</evidence>